<dbReference type="PROSITE" id="PS51375">
    <property type="entry name" value="PPR"/>
    <property type="match status" value="1"/>
</dbReference>
<feature type="repeat" description="PPR" evidence="2">
    <location>
        <begin position="36"/>
        <end position="70"/>
    </location>
</feature>
<dbReference type="InterPro" id="IPR002885">
    <property type="entry name" value="PPR_rpt"/>
</dbReference>
<evidence type="ECO:0000256" key="2">
    <source>
        <dbReference type="PROSITE-ProRule" id="PRU00708"/>
    </source>
</evidence>
<dbReference type="InterPro" id="IPR011990">
    <property type="entry name" value="TPR-like_helical_dom_sf"/>
</dbReference>
<dbReference type="Pfam" id="PF20431">
    <property type="entry name" value="E_motif"/>
    <property type="match status" value="1"/>
</dbReference>
<dbReference type="FunFam" id="1.25.40.10:FF:000158">
    <property type="entry name" value="pentatricopeptide repeat-containing protein At2g33680"/>
    <property type="match status" value="1"/>
</dbReference>
<dbReference type="AlphaFoldDB" id="A0A7J0EL71"/>
<reference evidence="3 4" key="1">
    <citation type="submission" date="2019-07" db="EMBL/GenBank/DDBJ databases">
        <title>De Novo Assembly of kiwifruit Actinidia rufa.</title>
        <authorList>
            <person name="Sugita-Konishi S."/>
            <person name="Sato K."/>
            <person name="Mori E."/>
            <person name="Abe Y."/>
            <person name="Kisaki G."/>
            <person name="Hamano K."/>
            <person name="Suezawa K."/>
            <person name="Otani M."/>
            <person name="Fukuda T."/>
            <person name="Manabe T."/>
            <person name="Gomi K."/>
            <person name="Tabuchi M."/>
            <person name="Akimitsu K."/>
            <person name="Kataoka I."/>
        </authorList>
    </citation>
    <scope>NUCLEOTIDE SEQUENCE [LARGE SCALE GENOMIC DNA]</scope>
    <source>
        <strain evidence="4">cv. Fuchu</strain>
    </source>
</reference>
<dbReference type="Proteomes" id="UP000585474">
    <property type="component" value="Unassembled WGS sequence"/>
</dbReference>
<dbReference type="EMBL" id="BJWL01000005">
    <property type="protein sequence ID" value="GFY87214.1"/>
    <property type="molecule type" value="Genomic_DNA"/>
</dbReference>
<accession>A0A7J0EL71</accession>
<evidence type="ECO:0000313" key="3">
    <source>
        <dbReference type="EMBL" id="GFY87214.1"/>
    </source>
</evidence>
<dbReference type="PANTHER" id="PTHR47926">
    <property type="entry name" value="PENTATRICOPEPTIDE REPEAT-CONTAINING PROTEIN"/>
    <property type="match status" value="1"/>
</dbReference>
<dbReference type="GO" id="GO:0099402">
    <property type="term" value="P:plant organ development"/>
    <property type="evidence" value="ECO:0007669"/>
    <property type="project" value="UniProtKB-ARBA"/>
</dbReference>
<dbReference type="Pfam" id="PF01535">
    <property type="entry name" value="PPR"/>
    <property type="match status" value="2"/>
</dbReference>
<dbReference type="NCBIfam" id="TIGR00756">
    <property type="entry name" value="PPR"/>
    <property type="match status" value="1"/>
</dbReference>
<dbReference type="Gene3D" id="1.25.40.10">
    <property type="entry name" value="Tetratricopeptide repeat domain"/>
    <property type="match status" value="2"/>
</dbReference>
<name>A0A7J0EL71_9ERIC</name>
<evidence type="ECO:0000313" key="4">
    <source>
        <dbReference type="Proteomes" id="UP000585474"/>
    </source>
</evidence>
<keyword evidence="1" id="KW-0677">Repeat</keyword>
<sequence length="290" mass="33221">MGISSERFVAIKLLILYLNSSKFVEVDQLLKEYNGNLVVHNCLISADVDQGNLDKASKLFNEMRERNEILWTALISGFMKCGRVKEYMWASADLRNFGLRMSIWGLIVKVGFEHNCIGDIEIYKHVFNRMPEKSEISWTAMVQGLEKMVLERNLLFFLTKWRVDKGLRYFNSMEKSYGIRPNNRHYTCLVDMLSQPGCLPEAEKLIASMPCQPDSNTWAALLSGFSMHTSEKVAERTAKKLWEMAEEKSGGYVLLSNIYALAGRWVDVLKIRKLMKEKGLKKVADVAGLK</sequence>
<dbReference type="OrthoDB" id="185373at2759"/>
<protein>
    <submittedName>
        <fullName evidence="3">Pentatricopeptide repeat (PPR) superfamily protein</fullName>
    </submittedName>
</protein>
<dbReference type="PANTHER" id="PTHR47926:SF419">
    <property type="entry name" value="(WILD MALAYSIAN BANANA) HYPOTHETICAL PROTEIN"/>
    <property type="match status" value="1"/>
</dbReference>
<gene>
    <name evidence="3" type="ORF">Acr_05g0008530</name>
</gene>
<evidence type="ECO:0000256" key="1">
    <source>
        <dbReference type="ARBA" id="ARBA00022737"/>
    </source>
</evidence>
<keyword evidence="4" id="KW-1185">Reference proteome</keyword>
<dbReference type="GO" id="GO:0003723">
    <property type="term" value="F:RNA binding"/>
    <property type="evidence" value="ECO:0007669"/>
    <property type="project" value="InterPro"/>
</dbReference>
<dbReference type="GO" id="GO:0009451">
    <property type="term" value="P:RNA modification"/>
    <property type="evidence" value="ECO:0007669"/>
    <property type="project" value="InterPro"/>
</dbReference>
<dbReference type="InterPro" id="IPR046960">
    <property type="entry name" value="PPR_At4g14850-like_plant"/>
</dbReference>
<organism evidence="3 4">
    <name type="scientific">Actinidia rufa</name>
    <dbReference type="NCBI Taxonomy" id="165716"/>
    <lineage>
        <taxon>Eukaryota</taxon>
        <taxon>Viridiplantae</taxon>
        <taxon>Streptophyta</taxon>
        <taxon>Embryophyta</taxon>
        <taxon>Tracheophyta</taxon>
        <taxon>Spermatophyta</taxon>
        <taxon>Magnoliopsida</taxon>
        <taxon>eudicotyledons</taxon>
        <taxon>Gunneridae</taxon>
        <taxon>Pentapetalae</taxon>
        <taxon>asterids</taxon>
        <taxon>Ericales</taxon>
        <taxon>Actinidiaceae</taxon>
        <taxon>Actinidia</taxon>
    </lineage>
</organism>
<dbReference type="InterPro" id="IPR046848">
    <property type="entry name" value="E_motif"/>
</dbReference>
<comment type="caution">
    <text evidence="3">The sequence shown here is derived from an EMBL/GenBank/DDBJ whole genome shotgun (WGS) entry which is preliminary data.</text>
</comment>
<proteinExistence type="predicted"/>